<accession>A0ABP6MYH5</accession>
<sequence>MSSVSKGIKKVEVGLKWDPSPVGAPSHDLDIIAATYSADAPYDSPVYLVHFDSRAPDGTITLNRDSKTGQGFGFDEVMTLELDRLAATYARVVVGVAIQPHEEQKMFGDIPNTSVRIREGYTDLAQSDLSAVSGHTAATIAEFTRDESGAWSFREMVRGFDADPTSFAAVMGTEI</sequence>
<comment type="caution">
    <text evidence="3">The sequence shown here is derived from an EMBL/GenBank/DDBJ whole genome shotgun (WGS) entry which is preliminary data.</text>
</comment>
<dbReference type="PANTHER" id="PTHR32097">
    <property type="entry name" value="CAMP-BINDING PROTEIN 1-RELATED"/>
    <property type="match status" value="1"/>
</dbReference>
<dbReference type="CDD" id="cd06974">
    <property type="entry name" value="TerD_like"/>
    <property type="match status" value="1"/>
</dbReference>
<keyword evidence="4" id="KW-1185">Reference proteome</keyword>
<organism evidence="3 4">
    <name type="scientific">Streptomyces rectiviolaceus</name>
    <dbReference type="NCBI Taxonomy" id="332591"/>
    <lineage>
        <taxon>Bacteria</taxon>
        <taxon>Bacillati</taxon>
        <taxon>Actinomycetota</taxon>
        <taxon>Actinomycetes</taxon>
        <taxon>Kitasatosporales</taxon>
        <taxon>Streptomycetaceae</taxon>
        <taxon>Streptomyces</taxon>
    </lineage>
</organism>
<dbReference type="RefSeq" id="WP_344525258.1">
    <property type="nucleotide sequence ID" value="NZ_BAAAUG010000112.1"/>
</dbReference>
<protein>
    <submittedName>
        <fullName evidence="3">TerD family protein</fullName>
    </submittedName>
</protein>
<evidence type="ECO:0000313" key="4">
    <source>
        <dbReference type="Proteomes" id="UP001501637"/>
    </source>
</evidence>
<proteinExistence type="inferred from homology"/>
<evidence type="ECO:0000259" key="2">
    <source>
        <dbReference type="Pfam" id="PF02342"/>
    </source>
</evidence>
<gene>
    <name evidence="3" type="ORF">GCM10010449_55880</name>
</gene>
<feature type="domain" description="TerD" evidence="2">
    <location>
        <begin position="5"/>
        <end position="162"/>
    </location>
</feature>
<evidence type="ECO:0000313" key="3">
    <source>
        <dbReference type="EMBL" id="GAA3127342.1"/>
    </source>
</evidence>
<dbReference type="PANTHER" id="PTHR32097:SF4">
    <property type="entry name" value="GENERAL STRESS PROTEIN 16U"/>
    <property type="match status" value="1"/>
</dbReference>
<evidence type="ECO:0000256" key="1">
    <source>
        <dbReference type="ARBA" id="ARBA00008775"/>
    </source>
</evidence>
<dbReference type="InterPro" id="IPR051324">
    <property type="entry name" value="Stress/Tellurium_Resist"/>
</dbReference>
<dbReference type="EMBL" id="BAAAUG010000112">
    <property type="protein sequence ID" value="GAA3127342.1"/>
    <property type="molecule type" value="Genomic_DNA"/>
</dbReference>
<dbReference type="Proteomes" id="UP001501637">
    <property type="component" value="Unassembled WGS sequence"/>
</dbReference>
<comment type="similarity">
    <text evidence="1">Belongs to the CAPAB/TerDEXZ family.</text>
</comment>
<dbReference type="InterPro" id="IPR003325">
    <property type="entry name" value="TerD"/>
</dbReference>
<name>A0ABP6MYH5_9ACTN</name>
<reference evidence="4" key="1">
    <citation type="journal article" date="2019" name="Int. J. Syst. Evol. Microbiol.">
        <title>The Global Catalogue of Microorganisms (GCM) 10K type strain sequencing project: providing services to taxonomists for standard genome sequencing and annotation.</title>
        <authorList>
            <consortium name="The Broad Institute Genomics Platform"/>
            <consortium name="The Broad Institute Genome Sequencing Center for Infectious Disease"/>
            <person name="Wu L."/>
            <person name="Ma J."/>
        </authorList>
    </citation>
    <scope>NUCLEOTIDE SEQUENCE [LARGE SCALE GENOMIC DNA]</scope>
    <source>
        <strain evidence="4">JCM 9092</strain>
    </source>
</reference>
<dbReference type="Gene3D" id="2.60.60.30">
    <property type="entry name" value="sav2460 like domains"/>
    <property type="match status" value="1"/>
</dbReference>
<dbReference type="Pfam" id="PF02342">
    <property type="entry name" value="TerD"/>
    <property type="match status" value="1"/>
</dbReference>